<sequence>MADVNETADITPTVDALGRLDIVLHMATVALTFHSLHSLSLVNRATRAAALATHAHLLSPTRFFHQLFGNPTQLVELLSTGHMLVTGTPVLQYLADFVPIIAGLTFIVNPPLVARLTAYLLSQGYSLEYDSDDTDEFDMYGTDFNSNPVIQTLAFCQPDADDWIYVHVPRITPLHVLLMQSSSLLFNGICSSGFFSLYPRVTLLQRVGFLARRFRGGGFMQCQIELARVGFVALDSVRYGREHNTLLRGPRFVGDQWTWLPYRSMRGAAYGQVLGQGWTVCEQVRLLDSHRGYVVNTYVAAFPVSSPLLGRTFLATSLTKFYLTRLLLDAHAAAALTTASYVAAAGRPPCVAARPGPVASADVRRRSEGSLGLAPERLVAFISDVHLQVGHSMAGN</sequence>
<accession>J0WKM7</accession>
<gene>
    <name evidence="1" type="ORF">AURDEDRAFT_178631</name>
</gene>
<evidence type="ECO:0000313" key="1">
    <source>
        <dbReference type="EMBL" id="EJD32315.1"/>
    </source>
</evidence>
<proteinExistence type="predicted"/>
<dbReference type="AlphaFoldDB" id="J0WKM7"/>
<reference evidence="2" key="1">
    <citation type="journal article" date="2012" name="Science">
        <title>The Paleozoic origin of enzymatic lignin decomposition reconstructed from 31 fungal genomes.</title>
        <authorList>
            <person name="Floudas D."/>
            <person name="Binder M."/>
            <person name="Riley R."/>
            <person name="Barry K."/>
            <person name="Blanchette R.A."/>
            <person name="Henrissat B."/>
            <person name="Martinez A.T."/>
            <person name="Otillar R."/>
            <person name="Spatafora J.W."/>
            <person name="Yadav J.S."/>
            <person name="Aerts A."/>
            <person name="Benoit I."/>
            <person name="Boyd A."/>
            <person name="Carlson A."/>
            <person name="Copeland A."/>
            <person name="Coutinho P.M."/>
            <person name="de Vries R.P."/>
            <person name="Ferreira P."/>
            <person name="Findley K."/>
            <person name="Foster B."/>
            <person name="Gaskell J."/>
            <person name="Glotzer D."/>
            <person name="Gorecki P."/>
            <person name="Heitman J."/>
            <person name="Hesse C."/>
            <person name="Hori C."/>
            <person name="Igarashi K."/>
            <person name="Jurgens J.A."/>
            <person name="Kallen N."/>
            <person name="Kersten P."/>
            <person name="Kohler A."/>
            <person name="Kuees U."/>
            <person name="Kumar T.K.A."/>
            <person name="Kuo A."/>
            <person name="LaButti K."/>
            <person name="Larrondo L.F."/>
            <person name="Lindquist E."/>
            <person name="Ling A."/>
            <person name="Lombard V."/>
            <person name="Lucas S."/>
            <person name="Lundell T."/>
            <person name="Martin R."/>
            <person name="McLaughlin D.J."/>
            <person name="Morgenstern I."/>
            <person name="Morin E."/>
            <person name="Murat C."/>
            <person name="Nagy L.G."/>
            <person name="Nolan M."/>
            <person name="Ohm R.A."/>
            <person name="Patyshakuliyeva A."/>
            <person name="Rokas A."/>
            <person name="Ruiz-Duenas F.J."/>
            <person name="Sabat G."/>
            <person name="Salamov A."/>
            <person name="Samejima M."/>
            <person name="Schmutz J."/>
            <person name="Slot J.C."/>
            <person name="St John F."/>
            <person name="Stenlid J."/>
            <person name="Sun H."/>
            <person name="Sun S."/>
            <person name="Syed K."/>
            <person name="Tsang A."/>
            <person name="Wiebenga A."/>
            <person name="Young D."/>
            <person name="Pisabarro A."/>
            <person name="Eastwood D.C."/>
            <person name="Martin F."/>
            <person name="Cullen D."/>
            <person name="Grigoriev I.V."/>
            <person name="Hibbett D.S."/>
        </authorList>
    </citation>
    <scope>NUCLEOTIDE SEQUENCE [LARGE SCALE GENOMIC DNA]</scope>
    <source>
        <strain evidence="2">TFB10046</strain>
    </source>
</reference>
<name>J0WKM7_AURST</name>
<protein>
    <submittedName>
        <fullName evidence="1">Uncharacterized protein</fullName>
    </submittedName>
</protein>
<dbReference type="EMBL" id="JH689096">
    <property type="protein sequence ID" value="EJD32315.1"/>
    <property type="molecule type" value="Genomic_DNA"/>
</dbReference>
<keyword evidence="2" id="KW-1185">Reference proteome</keyword>
<dbReference type="KEGG" id="adl:AURDEDRAFT_178631"/>
<organism evidence="1 2">
    <name type="scientific">Auricularia subglabra (strain TFB-10046 / SS5)</name>
    <name type="common">White-rot fungus</name>
    <name type="synonym">Auricularia delicata (strain TFB10046)</name>
    <dbReference type="NCBI Taxonomy" id="717982"/>
    <lineage>
        <taxon>Eukaryota</taxon>
        <taxon>Fungi</taxon>
        <taxon>Dikarya</taxon>
        <taxon>Basidiomycota</taxon>
        <taxon>Agaricomycotina</taxon>
        <taxon>Agaricomycetes</taxon>
        <taxon>Auriculariales</taxon>
        <taxon>Auriculariaceae</taxon>
        <taxon>Auricularia</taxon>
    </lineage>
</organism>
<dbReference type="InParanoid" id="J0WKM7"/>
<dbReference type="Proteomes" id="UP000006514">
    <property type="component" value="Unassembled WGS sequence"/>
</dbReference>
<evidence type="ECO:0000313" key="2">
    <source>
        <dbReference type="Proteomes" id="UP000006514"/>
    </source>
</evidence>